<name>A0AAJ0GC54_9PEZI</name>
<evidence type="ECO:0000259" key="1">
    <source>
        <dbReference type="Pfam" id="PF06985"/>
    </source>
</evidence>
<gene>
    <name evidence="2" type="ORF">LTR09_008793</name>
</gene>
<dbReference type="Proteomes" id="UP001271007">
    <property type="component" value="Unassembled WGS sequence"/>
</dbReference>
<evidence type="ECO:0000313" key="2">
    <source>
        <dbReference type="EMBL" id="KAK3049873.1"/>
    </source>
</evidence>
<dbReference type="PANTHER" id="PTHR33112:SF9">
    <property type="entry name" value="HETEROKARYON INCOMPATIBILITY DOMAIN-CONTAINING PROTEIN"/>
    <property type="match status" value="1"/>
</dbReference>
<reference evidence="2" key="1">
    <citation type="submission" date="2023-04" db="EMBL/GenBank/DDBJ databases">
        <title>Black Yeasts Isolated from many extreme environments.</title>
        <authorList>
            <person name="Coleine C."/>
            <person name="Stajich J.E."/>
            <person name="Selbmann L."/>
        </authorList>
    </citation>
    <scope>NUCLEOTIDE SEQUENCE</scope>
    <source>
        <strain evidence="2">CCFEE 5312</strain>
    </source>
</reference>
<dbReference type="InterPro" id="IPR010730">
    <property type="entry name" value="HET"/>
</dbReference>
<accession>A0AAJ0GC54</accession>
<comment type="caution">
    <text evidence="2">The sequence shown here is derived from an EMBL/GenBank/DDBJ whole genome shotgun (WGS) entry which is preliminary data.</text>
</comment>
<feature type="domain" description="Heterokaryon incompatibility" evidence="1">
    <location>
        <begin position="205"/>
        <end position="354"/>
    </location>
</feature>
<proteinExistence type="predicted"/>
<organism evidence="2 3">
    <name type="scientific">Extremus antarcticus</name>
    <dbReference type="NCBI Taxonomy" id="702011"/>
    <lineage>
        <taxon>Eukaryota</taxon>
        <taxon>Fungi</taxon>
        <taxon>Dikarya</taxon>
        <taxon>Ascomycota</taxon>
        <taxon>Pezizomycotina</taxon>
        <taxon>Dothideomycetes</taxon>
        <taxon>Dothideomycetidae</taxon>
        <taxon>Mycosphaerellales</taxon>
        <taxon>Extremaceae</taxon>
        <taxon>Extremus</taxon>
    </lineage>
</organism>
<evidence type="ECO:0000313" key="3">
    <source>
        <dbReference type="Proteomes" id="UP001271007"/>
    </source>
</evidence>
<keyword evidence="3" id="KW-1185">Reference proteome</keyword>
<sequence length="912" mass="101822">MSVLCAACISISIDSLKELDANDLDFALPRDLSYLDDLPKDDEEFPGDWGLPAIPQTVDEIADDRLVQSGQIWLRATYAVHANDKTDLLTSEVLLSGKNLTGFEVDVESIFRKPVYFTLSAAKDSPPTLSGDIVGRVVSSDAPLDTVALWLEDCCTKHPMCQLKANGVDDSDDSTSLPTRVLDLRRRGEPDIIRLLETKGRPGRYATLSHRWGSHPVIKTEMASLERHKAGIDVHDLPRTFGDAVGICRQLNIDFLWIDSLCIVQDDMKDWEREAAVMGVVYLKSCLTIAASSSIDSLGGCFMKREIQIHRVGIPCQPVVGYRCGMMTVSSRGGRFEELVDQAPLNERGWGYQERMLSRRTLHCTKGHWFWECRKCGRAEDGQTFDIKPETGSTDPFNPTRWERDLWWTQPSETWYSLLEDYVLLDLTKPTDRLPAVLGLANVVESQCNIPYYRGVWKDSLHVGLLWEPKERAPPATPLQYDAPSWSWAALGAPITFPERVKTAAPAISGAVSSPSEWETANGGEVPKNPFHVLSDSAHTVDEEIYGDSLTLLKNLNARIGNLLGDSGLDIDTSTISQASEQRQQAANLNFDTPSAHMLVDPRTSMLDSSDDFIGHMDFLHDFEPEVEGLAASRYDGDFGGRSDDCLESAVRTEDMNKEESSNQPIPVGPVRTRARSISQLHNISESKFGLLRSRKSFPVSSSEHETLQRVNGYLVALGNMAYLMEEESELRKALEHQHTEGLSALLGARVEVDKGVIKIHELDTNGNSTMWSRVVAYWESSLEIKVVGRTASSSQRTMAEDHHRPRWWKAISETEHRSLAHGYWILGEQGQRVGWALFDDVQASFVFHALKISDNKKKVKIESSAFDSQNVLLCAPCWTASGTKLWRRVSVGEIFEPISYDGMESKIFGLV</sequence>
<dbReference type="AlphaFoldDB" id="A0AAJ0GC54"/>
<dbReference type="PANTHER" id="PTHR33112">
    <property type="entry name" value="DOMAIN PROTEIN, PUTATIVE-RELATED"/>
    <property type="match status" value="1"/>
</dbReference>
<dbReference type="Pfam" id="PF06985">
    <property type="entry name" value="HET"/>
    <property type="match status" value="1"/>
</dbReference>
<dbReference type="EMBL" id="JAWDJX010000036">
    <property type="protein sequence ID" value="KAK3049873.1"/>
    <property type="molecule type" value="Genomic_DNA"/>
</dbReference>
<protein>
    <recommendedName>
        <fullName evidence="1">Heterokaryon incompatibility domain-containing protein</fullName>
    </recommendedName>
</protein>